<dbReference type="EMBL" id="JAVRRA010000390">
    <property type="protein sequence ID" value="KAK5288038.1"/>
    <property type="molecule type" value="Genomic_DNA"/>
</dbReference>
<feature type="region of interest" description="Disordered" evidence="1">
    <location>
        <begin position="129"/>
        <end position="155"/>
    </location>
</feature>
<dbReference type="Proteomes" id="UP001357485">
    <property type="component" value="Unassembled WGS sequence"/>
</dbReference>
<name>A0ABR0M8J7_9PEZI</name>
<gene>
    <name evidence="2" type="primary">YLH47_1</name>
    <name evidence="2" type="ORF">LTR16_003584</name>
</gene>
<feature type="non-terminal residue" evidence="2">
    <location>
        <position position="155"/>
    </location>
</feature>
<comment type="caution">
    <text evidence="2">The sequence shown here is derived from an EMBL/GenBank/DDBJ whole genome shotgun (WGS) entry which is preliminary data.</text>
</comment>
<keyword evidence="3" id="KW-1185">Reference proteome</keyword>
<reference evidence="2 3" key="1">
    <citation type="submission" date="2023-08" db="EMBL/GenBank/DDBJ databases">
        <title>Black Yeasts Isolated from many extreme environments.</title>
        <authorList>
            <person name="Coleine C."/>
            <person name="Stajich J.E."/>
            <person name="Selbmann L."/>
        </authorList>
    </citation>
    <scope>NUCLEOTIDE SEQUENCE [LARGE SCALE GENOMIC DNA]</scope>
    <source>
        <strain evidence="2 3">CCFEE 536</strain>
    </source>
</reference>
<feature type="compositionally biased region" description="Polar residues" evidence="1">
    <location>
        <begin position="47"/>
        <end position="57"/>
    </location>
</feature>
<evidence type="ECO:0000313" key="3">
    <source>
        <dbReference type="Proteomes" id="UP001357485"/>
    </source>
</evidence>
<protein>
    <submittedName>
        <fullName evidence="2">LETM1 domain-containing protein ylh47</fullName>
    </submittedName>
</protein>
<evidence type="ECO:0000256" key="1">
    <source>
        <dbReference type="SAM" id="MobiDB-lite"/>
    </source>
</evidence>
<evidence type="ECO:0000313" key="2">
    <source>
        <dbReference type="EMBL" id="KAK5288038.1"/>
    </source>
</evidence>
<feature type="compositionally biased region" description="Basic and acidic residues" evidence="1">
    <location>
        <begin position="67"/>
        <end position="79"/>
    </location>
</feature>
<organism evidence="2 3">
    <name type="scientific">Cryomyces antarcticus</name>
    <dbReference type="NCBI Taxonomy" id="329879"/>
    <lineage>
        <taxon>Eukaryota</taxon>
        <taxon>Fungi</taxon>
        <taxon>Dikarya</taxon>
        <taxon>Ascomycota</taxon>
        <taxon>Pezizomycotina</taxon>
        <taxon>Dothideomycetes</taxon>
        <taxon>Dothideomycetes incertae sedis</taxon>
        <taxon>Cryomyces</taxon>
    </lineage>
</organism>
<feature type="compositionally biased region" description="Basic and acidic residues" evidence="1">
    <location>
        <begin position="129"/>
        <end position="146"/>
    </location>
</feature>
<proteinExistence type="predicted"/>
<sequence>MSLNRSATKMTPLLLRSGSRAVFRRTPRSLPRHLPAIAILLPQYRGVSTETSASSGGNFPPPGFNAEEAKKPLPKDQKQDASPSVDKAVAQPDPKDVKVPKDLPTGSSKTKAAEARSLKELEAVKIAGDRSEEKKVVEKKKEEKKLTLMQKIKRE</sequence>
<feature type="region of interest" description="Disordered" evidence="1">
    <location>
        <begin position="47"/>
        <end position="116"/>
    </location>
</feature>
<accession>A0ABR0M8J7</accession>